<gene>
    <name evidence="6" type="ORF">K1X11_014150</name>
</gene>
<keyword evidence="2" id="KW-0479">Metal-binding</keyword>
<dbReference type="InterPro" id="IPR038718">
    <property type="entry name" value="SNF2-like_sf"/>
</dbReference>
<feature type="domain" description="Helicase C-terminal" evidence="5">
    <location>
        <begin position="957"/>
        <end position="1108"/>
    </location>
</feature>
<feature type="domain" description="SWIM-type" evidence="3">
    <location>
        <begin position="68"/>
        <end position="102"/>
    </location>
</feature>
<dbReference type="CDD" id="cd18793">
    <property type="entry name" value="SF2_C_SNF"/>
    <property type="match status" value="1"/>
</dbReference>
<dbReference type="EC" id="3.6.4.-" evidence="6"/>
<dbReference type="GO" id="GO:0004386">
    <property type="term" value="F:helicase activity"/>
    <property type="evidence" value="ECO:0007669"/>
    <property type="project" value="UniProtKB-KW"/>
</dbReference>
<dbReference type="SMART" id="SM00490">
    <property type="entry name" value="HELICc"/>
    <property type="match status" value="1"/>
</dbReference>
<keyword evidence="6" id="KW-0347">Helicase</keyword>
<keyword evidence="2" id="KW-0862">Zinc</keyword>
<name>A0ABZ1C3C9_9BACT</name>
<dbReference type="InterPro" id="IPR027417">
    <property type="entry name" value="P-loop_NTPase"/>
</dbReference>
<dbReference type="InterPro" id="IPR014001">
    <property type="entry name" value="Helicase_ATP-bd"/>
</dbReference>
<evidence type="ECO:0000313" key="6">
    <source>
        <dbReference type="EMBL" id="WRQ85951.1"/>
    </source>
</evidence>
<dbReference type="Gene3D" id="3.40.50.10810">
    <property type="entry name" value="Tandem AAA-ATPase domain"/>
    <property type="match status" value="1"/>
</dbReference>
<keyword evidence="1 6" id="KW-0378">Hydrolase</keyword>
<reference evidence="6 7" key="2">
    <citation type="submission" date="2023-12" db="EMBL/GenBank/DDBJ databases">
        <title>Description of an unclassified Opitutus bacterium of Verrucomicrobiota.</title>
        <authorList>
            <person name="Zhang D.-F."/>
        </authorList>
    </citation>
    <scope>NUCLEOTIDE SEQUENCE [LARGE SCALE GENOMIC DNA]</scope>
    <source>
        <strain evidence="6 7">WL0086</strain>
    </source>
</reference>
<dbReference type="InterPro" id="IPR007527">
    <property type="entry name" value="Znf_SWIM"/>
</dbReference>
<organism evidence="6 7">
    <name type="scientific">Actomonas aquatica</name>
    <dbReference type="NCBI Taxonomy" id="2866162"/>
    <lineage>
        <taxon>Bacteria</taxon>
        <taxon>Pseudomonadati</taxon>
        <taxon>Verrucomicrobiota</taxon>
        <taxon>Opitutia</taxon>
        <taxon>Opitutales</taxon>
        <taxon>Opitutaceae</taxon>
        <taxon>Actomonas</taxon>
    </lineage>
</organism>
<keyword evidence="6" id="KW-0067">ATP-binding</keyword>
<dbReference type="Pfam" id="PF00176">
    <property type="entry name" value="SNF2-rel_dom"/>
    <property type="match status" value="1"/>
</dbReference>
<reference evidence="6 7" key="1">
    <citation type="submission" date="2021-08" db="EMBL/GenBank/DDBJ databases">
        <authorList>
            <person name="Zhang D."/>
            <person name="Zhang A."/>
            <person name="Wang L."/>
        </authorList>
    </citation>
    <scope>NUCLEOTIDE SEQUENCE [LARGE SCALE GENOMIC DNA]</scope>
    <source>
        <strain evidence="6 7">WL0086</strain>
    </source>
</reference>
<evidence type="ECO:0000256" key="2">
    <source>
        <dbReference type="PROSITE-ProRule" id="PRU00325"/>
    </source>
</evidence>
<keyword evidence="7" id="KW-1185">Reference proteome</keyword>
<dbReference type="Pfam" id="PF00271">
    <property type="entry name" value="Helicase_C"/>
    <property type="match status" value="1"/>
</dbReference>
<evidence type="ECO:0000313" key="7">
    <source>
        <dbReference type="Proteomes" id="UP000738431"/>
    </source>
</evidence>
<dbReference type="InterPro" id="IPR000330">
    <property type="entry name" value="SNF2_N"/>
</dbReference>
<dbReference type="RefSeq" id="WP_221031464.1">
    <property type="nucleotide sequence ID" value="NZ_CP139781.1"/>
</dbReference>
<dbReference type="PROSITE" id="PS51194">
    <property type="entry name" value="HELICASE_CTER"/>
    <property type="match status" value="1"/>
</dbReference>
<dbReference type="SUPFAM" id="SSF52540">
    <property type="entry name" value="P-loop containing nucleoside triphosphate hydrolases"/>
    <property type="match status" value="2"/>
</dbReference>
<dbReference type="PROSITE" id="PS51192">
    <property type="entry name" value="HELICASE_ATP_BIND_1"/>
    <property type="match status" value="1"/>
</dbReference>
<dbReference type="EMBL" id="CP139781">
    <property type="protein sequence ID" value="WRQ85951.1"/>
    <property type="molecule type" value="Genomic_DNA"/>
</dbReference>
<proteinExistence type="predicted"/>
<feature type="domain" description="Helicase ATP-binding" evidence="4">
    <location>
        <begin position="666"/>
        <end position="839"/>
    </location>
</feature>
<dbReference type="Proteomes" id="UP000738431">
    <property type="component" value="Chromosome"/>
</dbReference>
<dbReference type="PROSITE" id="PS50966">
    <property type="entry name" value="ZF_SWIM"/>
    <property type="match status" value="1"/>
</dbReference>
<evidence type="ECO:0000256" key="1">
    <source>
        <dbReference type="ARBA" id="ARBA00022801"/>
    </source>
</evidence>
<dbReference type="InterPro" id="IPR049730">
    <property type="entry name" value="SNF2/RAD54-like_C"/>
</dbReference>
<dbReference type="InterPro" id="IPR050496">
    <property type="entry name" value="SNF2_RAD54_helicase_repair"/>
</dbReference>
<keyword evidence="6" id="KW-0547">Nucleotide-binding</keyword>
<protein>
    <submittedName>
        <fullName evidence="6">DEAD/DEAH box helicase</fullName>
        <ecNumber evidence="6">3.6.4.-</ecNumber>
    </submittedName>
</protein>
<evidence type="ECO:0000259" key="3">
    <source>
        <dbReference type="PROSITE" id="PS50966"/>
    </source>
</evidence>
<dbReference type="Gene3D" id="3.40.50.300">
    <property type="entry name" value="P-loop containing nucleotide triphosphate hydrolases"/>
    <property type="match status" value="1"/>
</dbReference>
<evidence type="ECO:0000259" key="5">
    <source>
        <dbReference type="PROSITE" id="PS51194"/>
    </source>
</evidence>
<evidence type="ECO:0000259" key="4">
    <source>
        <dbReference type="PROSITE" id="PS51192"/>
    </source>
</evidence>
<accession>A0ABZ1C3C9</accession>
<dbReference type="PANTHER" id="PTHR45629">
    <property type="entry name" value="SNF2/RAD54 FAMILY MEMBER"/>
    <property type="match status" value="1"/>
</dbReference>
<dbReference type="SMART" id="SM00487">
    <property type="entry name" value="DEXDc"/>
    <property type="match status" value="1"/>
</dbReference>
<dbReference type="GO" id="GO:0016787">
    <property type="term" value="F:hydrolase activity"/>
    <property type="evidence" value="ECO:0007669"/>
    <property type="project" value="UniProtKB-KW"/>
</dbReference>
<dbReference type="InterPro" id="IPR001650">
    <property type="entry name" value="Helicase_C-like"/>
</dbReference>
<sequence length="1121" mass="123769">MPRRHPPIVRAVRTHEALNALRLRLDSFSEVPRRNGFQLFKQGAVTEVSSVADHLVSATVIGATPKPLTVTLFLTRGDWTTRCTCRATSDCAHAYAAGQAWIAAVEAGQPDGRDPNQIVPTDAARRAAALPPAGDRALEAELGRWLRALPEPRTKSAADSTDAAPLDPTTADAATVHPGRALFANVHDLRVRLDLLGKWFIEQQAAAGKPWKVPTKTWFAHLARLRPADLEFLPPALGALAAALAAEFRLLPNGFNPRQPLEPEAVAGLLRNQAARPALFLHDGRPLAIEPEPLVPEATVNTDDPDRFDLHLVAPDGRPADTARLVAAQPQPLYLFEGDLWRGPPPTPADSLPVAALSDARILPRLRALGLRLPEGHAAELRVIRLRPRLKCWLSPAIDGQERDFHAQLTARCKDPFCEQVFTGEAIGWKWNPQAMPPPRVAGVTALDFDLSDAEAASARFGGFRLTWDGWAESWMRAVHDDFAEDFIDWHARQHRAVELDVSPELASLLGAPLKARVSTSLARTANADQDWFGLSVGLKVADTKLTAEEVALLAKAQGRWVHLPRQGGWRRLDKDVECDPLIAAALERLGLGFGDVLNHGRPLKHEVHALDMALEAETLADRDNVFVHLLQDRAAKIRAQTPPTLPADLRATLRPYQVEGYHFLCHLADNGLGGILADDMGLGKTVQTLAWLLHLNRQKAEILNSKSQIPEESARPFRALVVCPKSVMHGWLTETERFAPALAIAAFDPMQRRAAVAATGPRILVVNYTQLRLHAQTLREVGWDAVVLDEGQFIKNPRSQVAVAARSLRARRRVVLTGTPIENRLSDLWSLFAFAQPGLLGDHAGFRRQYSDVDPGALELLRRRVRPFLLRRTKAQAAPDLPPRTEDELIVELEGEQRALYDAELKRARSTLLGIESPKELDQVRFHVLASLLRLRQICCHPALLDPAHAHLPSAKLEALVELVEELASEGHQVLVFSQFVGMLEIIQRRLTAEGIGHLMLTGATENRGQLVEQFQSDPSKTVFLLSLKAAGFGLNLTAASYAVLYDPWWNPAAESQAIDRIHRIGQTRPVMAYRLLSDQTIEQKIRRLQQEKTNLAASVIQEDNLAQVMDLESLRDVLS</sequence>
<keyword evidence="2" id="KW-0863">Zinc-finger</keyword>
<dbReference type="PANTHER" id="PTHR45629:SF7">
    <property type="entry name" value="DNA EXCISION REPAIR PROTEIN ERCC-6-RELATED"/>
    <property type="match status" value="1"/>
</dbReference>